<dbReference type="RefSeq" id="XP_041186218.1">
    <property type="nucleotide sequence ID" value="XM_041333698.1"/>
</dbReference>
<evidence type="ECO:0000313" key="2">
    <source>
        <dbReference type="EMBL" id="KAG1801999.1"/>
    </source>
</evidence>
<proteinExistence type="predicted"/>
<dbReference type="OrthoDB" id="3233375at2759"/>
<dbReference type="GeneID" id="64627715"/>
<sequence length="100" mass="11340">MSSWPSAYGRVTLLLLFLVEALVFCFARSWVMSVLMYCTVRGERQEEVGHRFIMFEHDAENNFVPPPEYTNEKVKVPKTGQPCGASTGQYLNNKGHAHGM</sequence>
<reference evidence="2" key="1">
    <citation type="journal article" date="2020" name="New Phytol.">
        <title>Comparative genomics reveals dynamic genome evolution in host specialist ectomycorrhizal fungi.</title>
        <authorList>
            <person name="Lofgren L.A."/>
            <person name="Nguyen N.H."/>
            <person name="Vilgalys R."/>
            <person name="Ruytinx J."/>
            <person name="Liao H.L."/>
            <person name="Branco S."/>
            <person name="Kuo A."/>
            <person name="LaButti K."/>
            <person name="Lipzen A."/>
            <person name="Andreopoulos W."/>
            <person name="Pangilinan J."/>
            <person name="Riley R."/>
            <person name="Hundley H."/>
            <person name="Na H."/>
            <person name="Barry K."/>
            <person name="Grigoriev I.V."/>
            <person name="Stajich J.E."/>
            <person name="Kennedy P.G."/>
        </authorList>
    </citation>
    <scope>NUCLEOTIDE SEQUENCE</scope>
    <source>
        <strain evidence="2">MN1</strain>
    </source>
</reference>
<comment type="caution">
    <text evidence="2">The sequence shown here is derived from an EMBL/GenBank/DDBJ whole genome shotgun (WGS) entry which is preliminary data.</text>
</comment>
<evidence type="ECO:0000313" key="3">
    <source>
        <dbReference type="Proteomes" id="UP000807769"/>
    </source>
</evidence>
<accession>A0A9P7DSH9</accession>
<dbReference type="AlphaFoldDB" id="A0A9P7DSH9"/>
<name>A0A9P7DSH9_9AGAM</name>
<dbReference type="Proteomes" id="UP000807769">
    <property type="component" value="Unassembled WGS sequence"/>
</dbReference>
<organism evidence="2 3">
    <name type="scientific">Suillus subaureus</name>
    <dbReference type="NCBI Taxonomy" id="48587"/>
    <lineage>
        <taxon>Eukaryota</taxon>
        <taxon>Fungi</taxon>
        <taxon>Dikarya</taxon>
        <taxon>Basidiomycota</taxon>
        <taxon>Agaricomycotina</taxon>
        <taxon>Agaricomycetes</taxon>
        <taxon>Agaricomycetidae</taxon>
        <taxon>Boletales</taxon>
        <taxon>Suillineae</taxon>
        <taxon>Suillaceae</taxon>
        <taxon>Suillus</taxon>
    </lineage>
</organism>
<dbReference type="EMBL" id="JABBWG010000084">
    <property type="protein sequence ID" value="KAG1801999.1"/>
    <property type="molecule type" value="Genomic_DNA"/>
</dbReference>
<feature type="region of interest" description="Disordered" evidence="1">
    <location>
        <begin position="81"/>
        <end position="100"/>
    </location>
</feature>
<protein>
    <submittedName>
        <fullName evidence="2">Uncharacterized protein</fullName>
    </submittedName>
</protein>
<gene>
    <name evidence="2" type="ORF">BJ212DRAFT_1304922</name>
</gene>
<keyword evidence="3" id="KW-1185">Reference proteome</keyword>
<evidence type="ECO:0000256" key="1">
    <source>
        <dbReference type="SAM" id="MobiDB-lite"/>
    </source>
</evidence>